<reference evidence="1 2" key="1">
    <citation type="submission" date="2021-01" db="EMBL/GenBank/DDBJ databases">
        <title>Whole genome shotgun sequence of Actinoplanes humidus NBRC 14915.</title>
        <authorList>
            <person name="Komaki H."/>
            <person name="Tamura T."/>
        </authorList>
    </citation>
    <scope>NUCLEOTIDE SEQUENCE [LARGE SCALE GENOMIC DNA]</scope>
    <source>
        <strain evidence="1 2">NBRC 14915</strain>
    </source>
</reference>
<organism evidence="1 2">
    <name type="scientific">Winogradskya humida</name>
    <dbReference type="NCBI Taxonomy" id="113566"/>
    <lineage>
        <taxon>Bacteria</taxon>
        <taxon>Bacillati</taxon>
        <taxon>Actinomycetota</taxon>
        <taxon>Actinomycetes</taxon>
        <taxon>Micromonosporales</taxon>
        <taxon>Micromonosporaceae</taxon>
        <taxon>Winogradskya</taxon>
    </lineage>
</organism>
<dbReference type="Proteomes" id="UP000603200">
    <property type="component" value="Unassembled WGS sequence"/>
</dbReference>
<dbReference type="RefSeq" id="WP_203839249.1">
    <property type="nucleotide sequence ID" value="NZ_BAAATV010000002.1"/>
</dbReference>
<evidence type="ECO:0000313" key="2">
    <source>
        <dbReference type="Proteomes" id="UP000603200"/>
    </source>
</evidence>
<comment type="caution">
    <text evidence="1">The sequence shown here is derived from an EMBL/GenBank/DDBJ whole genome shotgun (WGS) entry which is preliminary data.</text>
</comment>
<gene>
    <name evidence="1" type="ORF">Ahu01nite_052550</name>
</gene>
<evidence type="ECO:0000313" key="1">
    <source>
        <dbReference type="EMBL" id="GIE22153.1"/>
    </source>
</evidence>
<sequence>MNSEGGPPNGDVDAALGLTRALRQGIDLLGLNPEVTSELLDHLHAAELSITDEDRSMLIDHIKAIRYILLEMADGPLAPFLADAAAVIIGDGFGRLFS</sequence>
<keyword evidence="2" id="KW-1185">Reference proteome</keyword>
<dbReference type="EMBL" id="BOMN01000066">
    <property type="protein sequence ID" value="GIE22153.1"/>
    <property type="molecule type" value="Genomic_DNA"/>
</dbReference>
<protein>
    <submittedName>
        <fullName evidence="1">Uncharacterized protein</fullName>
    </submittedName>
</protein>
<accession>A0ABQ3ZUA2</accession>
<name>A0ABQ3ZUA2_9ACTN</name>
<proteinExistence type="predicted"/>